<evidence type="ECO:0000256" key="1">
    <source>
        <dbReference type="ARBA" id="ARBA00009219"/>
    </source>
</evidence>
<keyword evidence="2" id="KW-0560">Oxidoreductase</keyword>
<gene>
    <name evidence="5" type="ORF">PAAG_11343</name>
</gene>
<evidence type="ECO:0000313" key="6">
    <source>
        <dbReference type="Proteomes" id="UP000002059"/>
    </source>
</evidence>
<dbReference type="PANTHER" id="PTHR43245">
    <property type="entry name" value="BIFUNCTIONAL POLYMYXIN RESISTANCE PROTEIN ARNA"/>
    <property type="match status" value="1"/>
</dbReference>
<feature type="domain" description="3-beta hydroxysteroid dehydrogenase/isomerase" evidence="4">
    <location>
        <begin position="94"/>
        <end position="332"/>
    </location>
</feature>
<accession>A0A0A2V6G7</accession>
<evidence type="ECO:0000259" key="4">
    <source>
        <dbReference type="Pfam" id="PF01073"/>
    </source>
</evidence>
<dbReference type="KEGG" id="pbl:PAAG_11343"/>
<proteinExistence type="inferred from homology"/>
<dbReference type="HOGENOM" id="CLU_007383_6_8_1"/>
<dbReference type="SUPFAM" id="SSF51735">
    <property type="entry name" value="NAD(P)-binding Rossmann-fold domains"/>
    <property type="match status" value="1"/>
</dbReference>
<feature type="compositionally biased region" description="Polar residues" evidence="3">
    <location>
        <begin position="37"/>
        <end position="47"/>
    </location>
</feature>
<dbReference type="STRING" id="502779.A0A0A2V6G7"/>
<dbReference type="EMBL" id="KN293994">
    <property type="protein sequence ID" value="KGQ01952.1"/>
    <property type="molecule type" value="Genomic_DNA"/>
</dbReference>
<dbReference type="Proteomes" id="UP000002059">
    <property type="component" value="Partially assembled WGS sequence"/>
</dbReference>
<evidence type="ECO:0000313" key="5">
    <source>
        <dbReference type="EMBL" id="KGQ01952.1"/>
    </source>
</evidence>
<name>A0A0A2V6G7_PARBA</name>
<dbReference type="InterPro" id="IPR002225">
    <property type="entry name" value="3Beta_OHSteriod_DH/Estase"/>
</dbReference>
<evidence type="ECO:0000256" key="2">
    <source>
        <dbReference type="ARBA" id="ARBA00023002"/>
    </source>
</evidence>
<dbReference type="RefSeq" id="XP_002796691.2">
    <property type="nucleotide sequence ID" value="XM_002796645.2"/>
</dbReference>
<dbReference type="Pfam" id="PF01073">
    <property type="entry name" value="3Beta_HSD"/>
    <property type="match status" value="1"/>
</dbReference>
<reference evidence="5 6" key="1">
    <citation type="journal article" date="2011" name="PLoS Genet.">
        <title>Comparative genomic analysis of human fungal pathogens causing paracoccidioidomycosis.</title>
        <authorList>
            <person name="Desjardins C.A."/>
            <person name="Champion M.D."/>
            <person name="Holder J.W."/>
            <person name="Muszewska A."/>
            <person name="Goldberg J."/>
            <person name="Bailao A.M."/>
            <person name="Brigido M.M."/>
            <person name="Ferreira M.E."/>
            <person name="Garcia A.M."/>
            <person name="Grynberg M."/>
            <person name="Gujja S."/>
            <person name="Heiman D.I."/>
            <person name="Henn M.R."/>
            <person name="Kodira C.D."/>
            <person name="Leon-Narvaez H."/>
            <person name="Longo L.V."/>
            <person name="Ma L.J."/>
            <person name="Malavazi I."/>
            <person name="Matsuo A.L."/>
            <person name="Morais F.V."/>
            <person name="Pereira M."/>
            <person name="Rodriguez-Brito S."/>
            <person name="Sakthikumar S."/>
            <person name="Salem-Izacc S.M."/>
            <person name="Sykes S.M."/>
            <person name="Teixeira M.M."/>
            <person name="Vallejo M.C."/>
            <person name="Walter M.E."/>
            <person name="Yandava C."/>
            <person name="Young S."/>
            <person name="Zeng Q."/>
            <person name="Zucker J."/>
            <person name="Felipe M.S."/>
            <person name="Goldman G.H."/>
            <person name="Haas B.J."/>
            <person name="McEwen J.G."/>
            <person name="Nino-Vega G."/>
            <person name="Puccia R."/>
            <person name="San-Blas G."/>
            <person name="Soares C.M."/>
            <person name="Birren B.W."/>
            <person name="Cuomo C.A."/>
        </authorList>
    </citation>
    <scope>NUCLEOTIDE SEQUENCE [LARGE SCALE GENOMIC DNA]</scope>
    <source>
        <strain evidence="6">ATCC MYA-826 / Pb01</strain>
    </source>
</reference>
<dbReference type="AlphaFoldDB" id="A0A0A2V6G7"/>
<keyword evidence="6" id="KW-1185">Reference proteome</keyword>
<comment type="similarity">
    <text evidence="1">Belongs to the 3-beta-HSD family.</text>
</comment>
<dbReference type="OrthoDB" id="10058185at2759"/>
<organism evidence="5 6">
    <name type="scientific">Paracoccidioides lutzii (strain ATCC MYA-826 / Pb01)</name>
    <name type="common">Paracoccidioides brasiliensis</name>
    <dbReference type="NCBI Taxonomy" id="502779"/>
    <lineage>
        <taxon>Eukaryota</taxon>
        <taxon>Fungi</taxon>
        <taxon>Dikarya</taxon>
        <taxon>Ascomycota</taxon>
        <taxon>Pezizomycotina</taxon>
        <taxon>Eurotiomycetes</taxon>
        <taxon>Eurotiomycetidae</taxon>
        <taxon>Onygenales</taxon>
        <taxon>Ajellomycetaceae</taxon>
        <taxon>Paracoccidioides</taxon>
    </lineage>
</organism>
<dbReference type="GO" id="GO:0006694">
    <property type="term" value="P:steroid biosynthetic process"/>
    <property type="evidence" value="ECO:0007669"/>
    <property type="project" value="InterPro"/>
</dbReference>
<dbReference type="InterPro" id="IPR050177">
    <property type="entry name" value="Lipid_A_modif_metabolic_enz"/>
</dbReference>
<dbReference type="GeneID" id="9099992"/>
<dbReference type="GO" id="GO:0016616">
    <property type="term" value="F:oxidoreductase activity, acting on the CH-OH group of donors, NAD or NADP as acceptor"/>
    <property type="evidence" value="ECO:0007669"/>
    <property type="project" value="InterPro"/>
</dbReference>
<feature type="region of interest" description="Disordered" evidence="3">
    <location>
        <begin position="37"/>
        <end position="63"/>
    </location>
</feature>
<dbReference type="PANTHER" id="PTHR43245:SF51">
    <property type="entry name" value="SHORT CHAIN DEHYDROGENASE_REDUCTASE FAMILY 42E, MEMBER 2"/>
    <property type="match status" value="1"/>
</dbReference>
<dbReference type="OMA" id="WWRSEYL"/>
<dbReference type="InterPro" id="IPR036291">
    <property type="entry name" value="NAD(P)-bd_dom_sf"/>
</dbReference>
<sequence>MTAPQTIELGSVLITGGCGFLGSHIVDQLLNFPSEASETSSKDQQYIPSPIRKPNGEPDTRFNLPRLTGRYPTYKNTKVSVLDLRVVHNRFPGADYYEGDITSIDSLLEVFRKVKPDVVIHTVAPVLLQRDDTIMYKINVLGTKNLVEVAGGLKGDWGGVCKAFVYTSSSSVVHDCVSDQIRVDERWPLMLGELQNEYYTETKAEAEVTVLKFNKTAPSGMLTTAIRPAGIFGERDTTLTKGMADHGRKASPFVLRFQLGTNDNLFDFTYAGNVAYGHTLAAHCLLETYKRLKSGGAAPLDYERVDGEAFNVTNDSPVYFWDMARSIWAYMDKIVEPDKAIVLPEGALTIIGGMLETVYGLFGKKPRLSRKEVRFSCMTKYYSCEKAKQRLAYTPVVPMDEGVARAMLTVLQREQAPEGKKALFEGTNTGCQLTAQEDDSACPGLGRVCKGLISTAPAKLPVGEEGLMTNPTNGHSISQGLGTMEIPTDLQALSQPVDANLAPNCLVTLCFNWNKPSSTTTGDPQEEEREEEEVECVRTDRLGEIKDREKGYIWKEERRTIVIAYRSCIASVSRRFIQTDRISRVS</sequence>
<dbReference type="Gene3D" id="3.40.50.720">
    <property type="entry name" value="NAD(P)-binding Rossmann-like Domain"/>
    <property type="match status" value="1"/>
</dbReference>
<dbReference type="VEuPathDB" id="FungiDB:PAAG_11343"/>
<evidence type="ECO:0000256" key="3">
    <source>
        <dbReference type="SAM" id="MobiDB-lite"/>
    </source>
</evidence>
<protein>
    <recommendedName>
        <fullName evidence="4">3-beta hydroxysteroid dehydrogenase/isomerase domain-containing protein</fullName>
    </recommendedName>
</protein>